<dbReference type="InterPro" id="IPR027477">
    <property type="entry name" value="Succ_DH/fumarate_Rdtase_cat_sf"/>
</dbReference>
<evidence type="ECO:0000256" key="1">
    <source>
        <dbReference type="ARBA" id="ARBA00001974"/>
    </source>
</evidence>
<evidence type="ECO:0000256" key="11">
    <source>
        <dbReference type="RuleBase" id="RU362049"/>
    </source>
</evidence>
<evidence type="ECO:0000256" key="7">
    <source>
        <dbReference type="ARBA" id="ARBA00022827"/>
    </source>
</evidence>
<keyword evidence="8 11" id="KW-0560">Oxidoreductase</keyword>
<dbReference type="AlphaFoldDB" id="A0AAC9P7U2"/>
<evidence type="ECO:0000259" key="14">
    <source>
        <dbReference type="Pfam" id="PF02910"/>
    </source>
</evidence>
<dbReference type="SUPFAM" id="SSF46977">
    <property type="entry name" value="Succinate dehydrogenase/fumarate reductase flavoprotein C-terminal domain"/>
    <property type="match status" value="1"/>
</dbReference>
<dbReference type="Pfam" id="PF00890">
    <property type="entry name" value="FAD_binding_2"/>
    <property type="match status" value="1"/>
</dbReference>
<dbReference type="EC" id="1.4.3.16" evidence="4 10"/>
<feature type="domain" description="FAD-dependent oxidoreductase 2 FAD-binding" evidence="13">
    <location>
        <begin position="47"/>
        <end position="409"/>
    </location>
</feature>
<dbReference type="InterPro" id="IPR036188">
    <property type="entry name" value="FAD/NAD-bd_sf"/>
</dbReference>
<dbReference type="Proteomes" id="UP000182373">
    <property type="component" value="Chromosome"/>
</dbReference>
<dbReference type="Pfam" id="PF02910">
    <property type="entry name" value="Succ_DH_flav_C"/>
    <property type="match status" value="1"/>
</dbReference>
<evidence type="ECO:0000256" key="2">
    <source>
        <dbReference type="ARBA" id="ARBA00004950"/>
    </source>
</evidence>
<dbReference type="PANTHER" id="PTHR42716:SF2">
    <property type="entry name" value="L-ASPARTATE OXIDASE, CHLOROPLASTIC"/>
    <property type="match status" value="1"/>
</dbReference>
<dbReference type="NCBIfam" id="TIGR00551">
    <property type="entry name" value="nadB"/>
    <property type="match status" value="1"/>
</dbReference>
<dbReference type="InterPro" id="IPR037099">
    <property type="entry name" value="Fum_R/Succ_DH_flav-like_C_sf"/>
</dbReference>
<dbReference type="InterPro" id="IPR003953">
    <property type="entry name" value="FAD-dep_OxRdtase_2_FAD-bd"/>
</dbReference>
<dbReference type="Gene3D" id="3.50.50.60">
    <property type="entry name" value="FAD/NAD(P)-binding domain"/>
    <property type="match status" value="1"/>
</dbReference>
<dbReference type="InterPro" id="IPR015939">
    <property type="entry name" value="Fum_Rdtase/Succ_DH_flav-like_C"/>
</dbReference>
<evidence type="ECO:0000259" key="13">
    <source>
        <dbReference type="Pfam" id="PF00890"/>
    </source>
</evidence>
<evidence type="ECO:0000313" key="16">
    <source>
        <dbReference type="Proteomes" id="UP000182373"/>
    </source>
</evidence>
<dbReference type="PRINTS" id="PR00368">
    <property type="entry name" value="FADPNR"/>
</dbReference>
<comment type="cofactor">
    <cofactor evidence="1 11">
        <name>FAD</name>
        <dbReference type="ChEBI" id="CHEBI:57692"/>
    </cofactor>
</comment>
<dbReference type="NCBIfam" id="NF005701">
    <property type="entry name" value="PRK07512.1"/>
    <property type="match status" value="1"/>
</dbReference>
<comment type="similarity">
    <text evidence="3 11">Belongs to the FAD-dependent oxidoreductase 2 family. NadB subfamily.</text>
</comment>
<protein>
    <recommendedName>
        <fullName evidence="4 10">L-aspartate oxidase</fullName>
        <ecNumber evidence="4 10">1.4.3.16</ecNumber>
    </recommendedName>
</protein>
<dbReference type="SUPFAM" id="SSF51905">
    <property type="entry name" value="FAD/NAD(P)-binding domain"/>
    <property type="match status" value="1"/>
</dbReference>
<evidence type="ECO:0000256" key="9">
    <source>
        <dbReference type="ARBA" id="ARBA00048305"/>
    </source>
</evidence>
<keyword evidence="6 11" id="KW-0662">Pyridine nucleotide biosynthesis</keyword>
<feature type="compositionally biased region" description="Basic and acidic residues" evidence="12">
    <location>
        <begin position="502"/>
        <end position="511"/>
    </location>
</feature>
<name>A0AAC9P7U2_9PROT</name>
<evidence type="ECO:0000256" key="12">
    <source>
        <dbReference type="SAM" id="MobiDB-lite"/>
    </source>
</evidence>
<evidence type="ECO:0000256" key="4">
    <source>
        <dbReference type="ARBA" id="ARBA00012173"/>
    </source>
</evidence>
<reference evidence="16" key="1">
    <citation type="submission" date="2016-11" db="EMBL/GenBank/DDBJ databases">
        <title>Comparative genomic and phenotypic analysis of Granulibacter bethesdensis clinical isolates from patients with chronic granulomatous disease.</title>
        <authorList>
            <person name="Zarember K.A."/>
            <person name="Porcella S.F."/>
            <person name="Chu J."/>
            <person name="Ding L."/>
            <person name="Dahlstrom E."/>
            <person name="Barbian K."/>
            <person name="Martens C."/>
            <person name="Sykora L."/>
            <person name="Kramer S."/>
            <person name="Pettinato A.M."/>
            <person name="Hong H."/>
            <person name="Wald G."/>
            <person name="Berg L.J."/>
            <person name="Rogge L.S."/>
            <person name="Greenberg D.E."/>
            <person name="Falcone E.L."/>
            <person name="Neves J.F."/>
            <person name="Simoes M.J."/>
            <person name="Casal M."/>
            <person name="Rodriguez-Lopez F.C."/>
            <person name="Zelazny A."/>
            <person name="Gallin J.I."/>
            <person name="Holland S.M."/>
        </authorList>
    </citation>
    <scope>NUCLEOTIDE SEQUENCE [LARGE SCALE GENOMIC DNA]</scope>
    <source>
        <strain evidence="16">NIH9.1</strain>
    </source>
</reference>
<keyword evidence="5 11" id="KW-0285">Flavoprotein</keyword>
<evidence type="ECO:0000256" key="6">
    <source>
        <dbReference type="ARBA" id="ARBA00022642"/>
    </source>
</evidence>
<organism evidence="15 16">
    <name type="scientific">Granulibacter bethesdensis</name>
    <dbReference type="NCBI Taxonomy" id="364410"/>
    <lineage>
        <taxon>Bacteria</taxon>
        <taxon>Pseudomonadati</taxon>
        <taxon>Pseudomonadota</taxon>
        <taxon>Alphaproteobacteria</taxon>
        <taxon>Acetobacterales</taxon>
        <taxon>Acetobacteraceae</taxon>
        <taxon>Granulibacter</taxon>
    </lineage>
</organism>
<comment type="subcellular location">
    <subcellularLocation>
        <location evidence="11">Cytoplasm</location>
    </subcellularLocation>
</comment>
<feature type="region of interest" description="Disordered" evidence="12">
    <location>
        <begin position="502"/>
        <end position="522"/>
    </location>
</feature>
<comment type="pathway">
    <text evidence="2 11">Cofactor biosynthesis; NAD(+) biosynthesis; iminoaspartate from L-aspartate (oxidase route): step 1/1.</text>
</comment>
<dbReference type="EMBL" id="CP018191">
    <property type="protein sequence ID" value="APH53886.1"/>
    <property type="molecule type" value="Genomic_DNA"/>
</dbReference>
<sequence length="552" mass="57137">MPPSPTGRGRPWSACWRSEPLRSGCPFAMPALLESRHMDQSSLDGRVVIIGAGLAGLMTGLRLAPVPSVVLSVAPFGEQAASGWAQGGIASALGPDDSPALHAQDTLAAGDGLCDPDMVARITAAAPAAVEALAELGARFDRDEAGAFRLGLEAAHSRRRIVHAQGDGSGREILRAVLTAARNESSITLLDCARAVRLITVNGAVAGLLFVRDGAFHCIRTGRVVIATGGVGGLYAHTTNPKGATGAGLALAARAGALLGDMEFVQFHPTAFDAGRDPMPLISEAVRGEGAALIDETGDRFLPDDLAPRDVVSRGVFRRLAEGHRVYLDARKAVGARFPVRFPAIDAICREAGLDPSLQPIPIRPAAHYHMGGIVVDKEGRSSVPGLWACGEAACTGLHGANRLASNSLLEAAVTGGWVAESIAAQTAPPVVPLLPAPAMPDAITCGASDAVRAVMSCDVGVLRDHAGLSRAIAALRPLAEHDDAALIGLMIADAALARKESRGGHARDDYPSTLPPSRRSDSAVAVLRRTACVMNAQARPDSPAVPKREVS</sequence>
<comment type="function">
    <text evidence="11">Catalyzes the oxidation of L-aspartate to iminoaspartate.</text>
</comment>
<proteinExistence type="inferred from homology"/>
<dbReference type="GO" id="GO:0008734">
    <property type="term" value="F:L-aspartate oxidase activity"/>
    <property type="evidence" value="ECO:0007669"/>
    <property type="project" value="UniProtKB-UniRule"/>
</dbReference>
<evidence type="ECO:0000256" key="8">
    <source>
        <dbReference type="ARBA" id="ARBA00023002"/>
    </source>
</evidence>
<dbReference type="InterPro" id="IPR005288">
    <property type="entry name" value="NadB"/>
</dbReference>
<dbReference type="SUPFAM" id="SSF56425">
    <property type="entry name" value="Succinate dehydrogenase/fumarate reductase flavoprotein, catalytic domain"/>
    <property type="match status" value="1"/>
</dbReference>
<keyword evidence="7 11" id="KW-0274">FAD</keyword>
<dbReference type="PANTHER" id="PTHR42716">
    <property type="entry name" value="L-ASPARTATE OXIDASE"/>
    <property type="match status" value="1"/>
</dbReference>
<dbReference type="GO" id="GO:0034628">
    <property type="term" value="P:'de novo' NAD+ biosynthetic process from L-aspartate"/>
    <property type="evidence" value="ECO:0007669"/>
    <property type="project" value="TreeGrafter"/>
</dbReference>
<dbReference type="Gene3D" id="3.90.700.10">
    <property type="entry name" value="Succinate dehydrogenase/fumarate reductase flavoprotein, catalytic domain"/>
    <property type="match status" value="1"/>
</dbReference>
<comment type="catalytic activity">
    <reaction evidence="9">
        <text>L-aspartate + O2 = iminosuccinate + H2O2</text>
        <dbReference type="Rhea" id="RHEA:25876"/>
        <dbReference type="ChEBI" id="CHEBI:15379"/>
        <dbReference type="ChEBI" id="CHEBI:16240"/>
        <dbReference type="ChEBI" id="CHEBI:29991"/>
        <dbReference type="ChEBI" id="CHEBI:77875"/>
        <dbReference type="EC" id="1.4.3.16"/>
    </reaction>
    <physiologicalReaction direction="left-to-right" evidence="9">
        <dbReference type="Rhea" id="RHEA:25877"/>
    </physiologicalReaction>
</comment>
<evidence type="ECO:0000256" key="3">
    <source>
        <dbReference type="ARBA" id="ARBA00008562"/>
    </source>
</evidence>
<dbReference type="GO" id="GO:0005737">
    <property type="term" value="C:cytoplasm"/>
    <property type="evidence" value="ECO:0007669"/>
    <property type="project" value="UniProtKB-SubCell"/>
</dbReference>
<dbReference type="Gene3D" id="1.20.58.100">
    <property type="entry name" value="Fumarate reductase/succinate dehydrogenase flavoprotein-like, C-terminal domain"/>
    <property type="match status" value="1"/>
</dbReference>
<evidence type="ECO:0000313" key="15">
    <source>
        <dbReference type="EMBL" id="APH53886.1"/>
    </source>
</evidence>
<gene>
    <name evidence="15" type="ORF">GbCGDNIH9_0641</name>
</gene>
<accession>A0AAC9P7U2</accession>
<feature type="domain" description="Fumarate reductase/succinate dehydrogenase flavoprotein-like C-terminal" evidence="14">
    <location>
        <begin position="484"/>
        <end position="523"/>
    </location>
</feature>
<evidence type="ECO:0000256" key="10">
    <source>
        <dbReference type="NCBIfam" id="TIGR00551"/>
    </source>
</evidence>
<evidence type="ECO:0000256" key="5">
    <source>
        <dbReference type="ARBA" id="ARBA00022630"/>
    </source>
</evidence>